<comment type="caution">
    <text evidence="6">The sequence shown here is derived from an EMBL/GenBank/DDBJ whole genome shotgun (WGS) entry which is preliminary data.</text>
</comment>
<dbReference type="Pfam" id="PF03466">
    <property type="entry name" value="LysR_substrate"/>
    <property type="match status" value="1"/>
</dbReference>
<dbReference type="InterPro" id="IPR036388">
    <property type="entry name" value="WH-like_DNA-bd_sf"/>
</dbReference>
<keyword evidence="4" id="KW-0804">Transcription</keyword>
<evidence type="ECO:0000259" key="5">
    <source>
        <dbReference type="PROSITE" id="PS50931"/>
    </source>
</evidence>
<accession>A0ABV3JXK0</accession>
<dbReference type="InterPro" id="IPR005119">
    <property type="entry name" value="LysR_subst-bd"/>
</dbReference>
<keyword evidence="2" id="KW-0805">Transcription regulation</keyword>
<evidence type="ECO:0000256" key="2">
    <source>
        <dbReference type="ARBA" id="ARBA00023015"/>
    </source>
</evidence>
<keyword evidence="7" id="KW-1185">Reference proteome</keyword>
<name>A0ABV3JXK0_STRON</name>
<dbReference type="Gene3D" id="3.40.190.10">
    <property type="entry name" value="Periplasmic binding protein-like II"/>
    <property type="match status" value="2"/>
</dbReference>
<evidence type="ECO:0000256" key="1">
    <source>
        <dbReference type="ARBA" id="ARBA00009437"/>
    </source>
</evidence>
<sequence>MDLELRHLRVLCAIADAGSLGRAARVLGYSQQAISAQLQRVERDFGEPLFERKASGVEPTPYGAEVLAQARDVLDRAAAIGRRPAMRPMARQVLRLAATNSPVLPGMVARIRGRLPELTLTVSSVYASSEIVELLENNELDAAIAVDYPGMELAHSDAVAHRGIVSEPSFVALPAHHRLKHRTEIALLDLADEAWFVTPDDGAGWPGVFYAACASAGFTPAAVHHFLGDRLQLQHMISEGLGISLVQATIRPIPGVLVKPLTGTPLWCRYLLAWRREGLSSEVAETLFRSATESYRELIERAPHFQAWASGGCGATGS</sequence>
<dbReference type="SUPFAM" id="SSF53850">
    <property type="entry name" value="Periplasmic binding protein-like II"/>
    <property type="match status" value="1"/>
</dbReference>
<dbReference type="EMBL" id="JBFAUK010000009">
    <property type="protein sequence ID" value="MEV5507617.1"/>
    <property type="molecule type" value="Genomic_DNA"/>
</dbReference>
<evidence type="ECO:0000256" key="4">
    <source>
        <dbReference type="ARBA" id="ARBA00023163"/>
    </source>
</evidence>
<evidence type="ECO:0000313" key="6">
    <source>
        <dbReference type="EMBL" id="MEV5507617.1"/>
    </source>
</evidence>
<gene>
    <name evidence="6" type="ORF">AB0L16_14210</name>
</gene>
<dbReference type="InterPro" id="IPR000847">
    <property type="entry name" value="LysR_HTH_N"/>
</dbReference>
<proteinExistence type="inferred from homology"/>
<dbReference type="Pfam" id="PF00126">
    <property type="entry name" value="HTH_1"/>
    <property type="match status" value="1"/>
</dbReference>
<dbReference type="CDD" id="cd08414">
    <property type="entry name" value="PBP2_LTTR_aromatics_like"/>
    <property type="match status" value="1"/>
</dbReference>
<dbReference type="PRINTS" id="PR00039">
    <property type="entry name" value="HTHLYSR"/>
</dbReference>
<dbReference type="RefSeq" id="WP_109282543.1">
    <property type="nucleotide sequence ID" value="NZ_JBFAUK010000009.1"/>
</dbReference>
<dbReference type="PANTHER" id="PTHR30346:SF30">
    <property type="entry name" value="SMALL NEUTRAL PROTEASE REGULATORY PROTEIN"/>
    <property type="match status" value="1"/>
</dbReference>
<dbReference type="PANTHER" id="PTHR30346">
    <property type="entry name" value="TRANSCRIPTIONAL DUAL REGULATOR HCAR-RELATED"/>
    <property type="match status" value="1"/>
</dbReference>
<dbReference type="Gene3D" id="1.10.10.10">
    <property type="entry name" value="Winged helix-like DNA-binding domain superfamily/Winged helix DNA-binding domain"/>
    <property type="match status" value="1"/>
</dbReference>
<reference evidence="6 7" key="1">
    <citation type="submission" date="2024-06" db="EMBL/GenBank/DDBJ databases">
        <title>The Natural Products Discovery Center: Release of the First 8490 Sequenced Strains for Exploring Actinobacteria Biosynthetic Diversity.</title>
        <authorList>
            <person name="Kalkreuter E."/>
            <person name="Kautsar S.A."/>
            <person name="Yang D."/>
            <person name="Bader C.D."/>
            <person name="Teijaro C.N."/>
            <person name="Fluegel L."/>
            <person name="Davis C.M."/>
            <person name="Simpson J.R."/>
            <person name="Lauterbach L."/>
            <person name="Steele A.D."/>
            <person name="Gui C."/>
            <person name="Meng S."/>
            <person name="Li G."/>
            <person name="Viehrig K."/>
            <person name="Ye F."/>
            <person name="Su P."/>
            <person name="Kiefer A.F."/>
            <person name="Nichols A."/>
            <person name="Cepeda A.J."/>
            <person name="Yan W."/>
            <person name="Fan B."/>
            <person name="Jiang Y."/>
            <person name="Adhikari A."/>
            <person name="Zheng C.-J."/>
            <person name="Schuster L."/>
            <person name="Cowan T.M."/>
            <person name="Smanski M.J."/>
            <person name="Chevrette M.G."/>
            <person name="De Carvalho L.P.S."/>
            <person name="Shen B."/>
        </authorList>
    </citation>
    <scope>NUCLEOTIDE SEQUENCE [LARGE SCALE GENOMIC DNA]</scope>
    <source>
        <strain evidence="6 7">NPDC052347</strain>
    </source>
</reference>
<organism evidence="6 7">
    <name type="scientific">Streptomyces orinoci</name>
    <name type="common">Streptoverticillium orinoci</name>
    <dbReference type="NCBI Taxonomy" id="67339"/>
    <lineage>
        <taxon>Bacteria</taxon>
        <taxon>Bacillati</taxon>
        <taxon>Actinomycetota</taxon>
        <taxon>Actinomycetes</taxon>
        <taxon>Kitasatosporales</taxon>
        <taxon>Streptomycetaceae</taxon>
        <taxon>Streptomyces</taxon>
    </lineage>
</organism>
<evidence type="ECO:0000256" key="3">
    <source>
        <dbReference type="ARBA" id="ARBA00023125"/>
    </source>
</evidence>
<dbReference type="Proteomes" id="UP001552594">
    <property type="component" value="Unassembled WGS sequence"/>
</dbReference>
<evidence type="ECO:0000313" key="7">
    <source>
        <dbReference type="Proteomes" id="UP001552594"/>
    </source>
</evidence>
<keyword evidence="3" id="KW-0238">DNA-binding</keyword>
<dbReference type="SUPFAM" id="SSF46785">
    <property type="entry name" value="Winged helix' DNA-binding domain"/>
    <property type="match status" value="1"/>
</dbReference>
<dbReference type="InterPro" id="IPR036390">
    <property type="entry name" value="WH_DNA-bd_sf"/>
</dbReference>
<protein>
    <submittedName>
        <fullName evidence="6">LysR family transcriptional regulator</fullName>
    </submittedName>
</protein>
<dbReference type="PROSITE" id="PS50931">
    <property type="entry name" value="HTH_LYSR"/>
    <property type="match status" value="1"/>
</dbReference>
<feature type="domain" description="HTH lysR-type" evidence="5">
    <location>
        <begin position="3"/>
        <end position="60"/>
    </location>
</feature>
<comment type="similarity">
    <text evidence="1">Belongs to the LysR transcriptional regulatory family.</text>
</comment>